<dbReference type="FunFam" id="2.60.40.770:FF:000001">
    <property type="entry name" value="NPC intracellular cholesterol transporter 2"/>
    <property type="match status" value="1"/>
</dbReference>
<dbReference type="PANTHER" id="PTHR11306:SF68">
    <property type="entry name" value="NPC INTRACELLULAR CHOLESTEROL TRANSPORTER 2"/>
    <property type="match status" value="1"/>
</dbReference>
<dbReference type="InterPro" id="IPR003172">
    <property type="entry name" value="ML_dom"/>
</dbReference>
<dbReference type="Proteomes" id="UP001201812">
    <property type="component" value="Unassembled WGS sequence"/>
</dbReference>
<dbReference type="AlphaFoldDB" id="A0AAD4NGL0"/>
<name>A0AAD4NGL0_9BILA</name>
<dbReference type="GO" id="GO:0015918">
    <property type="term" value="P:sterol transport"/>
    <property type="evidence" value="ECO:0007669"/>
    <property type="project" value="InterPro"/>
</dbReference>
<dbReference type="InterPro" id="IPR014756">
    <property type="entry name" value="Ig_E-set"/>
</dbReference>
<feature type="chain" id="PRO_5042110340" evidence="4">
    <location>
        <begin position="31"/>
        <end position="182"/>
    </location>
</feature>
<dbReference type="EMBL" id="JAKKPZ010000001">
    <property type="protein sequence ID" value="KAI1727876.1"/>
    <property type="molecule type" value="Genomic_DNA"/>
</dbReference>
<evidence type="ECO:0000313" key="6">
    <source>
        <dbReference type="EMBL" id="KAI1727876.1"/>
    </source>
</evidence>
<evidence type="ECO:0000256" key="1">
    <source>
        <dbReference type="ARBA" id="ARBA00004613"/>
    </source>
</evidence>
<protein>
    <submittedName>
        <fullName evidence="6">ML domain-containing protein</fullName>
    </submittedName>
</protein>
<keyword evidence="3" id="KW-0964">Secreted</keyword>
<keyword evidence="7" id="KW-1185">Reference proteome</keyword>
<evidence type="ECO:0000256" key="4">
    <source>
        <dbReference type="SAM" id="SignalP"/>
    </source>
</evidence>
<comment type="subcellular location">
    <subcellularLocation>
        <location evidence="1">Secreted</location>
    </subcellularLocation>
</comment>
<evidence type="ECO:0000259" key="5">
    <source>
        <dbReference type="SMART" id="SM00737"/>
    </source>
</evidence>
<dbReference type="Gene3D" id="2.60.40.770">
    <property type="match status" value="1"/>
</dbReference>
<evidence type="ECO:0000256" key="3">
    <source>
        <dbReference type="ARBA" id="ARBA00022525"/>
    </source>
</evidence>
<dbReference type="SMART" id="SM00737">
    <property type="entry name" value="ML"/>
    <property type="match status" value="1"/>
</dbReference>
<dbReference type="SUPFAM" id="SSF81296">
    <property type="entry name" value="E set domains"/>
    <property type="match status" value="1"/>
</dbReference>
<accession>A0AAD4NGL0</accession>
<dbReference type="PANTHER" id="PTHR11306">
    <property type="entry name" value="NIEMANN PICK TYPE C2 PROTEIN NPC2-RELATED"/>
    <property type="match status" value="1"/>
</dbReference>
<proteinExistence type="inferred from homology"/>
<organism evidence="6 7">
    <name type="scientific">Ditylenchus destructor</name>
    <dbReference type="NCBI Taxonomy" id="166010"/>
    <lineage>
        <taxon>Eukaryota</taxon>
        <taxon>Metazoa</taxon>
        <taxon>Ecdysozoa</taxon>
        <taxon>Nematoda</taxon>
        <taxon>Chromadorea</taxon>
        <taxon>Rhabditida</taxon>
        <taxon>Tylenchina</taxon>
        <taxon>Tylenchomorpha</taxon>
        <taxon>Sphaerularioidea</taxon>
        <taxon>Anguinidae</taxon>
        <taxon>Anguininae</taxon>
        <taxon>Ditylenchus</taxon>
    </lineage>
</organism>
<keyword evidence="4" id="KW-0732">Signal</keyword>
<feature type="domain" description="MD-2-related lipid-recognition" evidence="5">
    <location>
        <begin position="40"/>
        <end position="178"/>
    </location>
</feature>
<dbReference type="GO" id="GO:0032934">
    <property type="term" value="F:sterol binding"/>
    <property type="evidence" value="ECO:0007669"/>
    <property type="project" value="InterPro"/>
</dbReference>
<comment type="caution">
    <text evidence="6">The sequence shown here is derived from an EMBL/GenBank/DDBJ whole genome shotgun (WGS) entry which is preliminary data.</text>
</comment>
<dbReference type="InterPro" id="IPR039670">
    <property type="entry name" value="NPC2-like"/>
</dbReference>
<sequence length="182" mass="20382">MSSSALVKTIFIIAIGLQVFISESNSFANAEELNFSPVKYRNCKSRFEILSVEATDCGGNEERCIFRRNTEETIRIGFKPDRTVNDLKTMVFANLGDASGALTKFHLENDQTCQGNNITCPLEAGKTYYYSQSVHILPEYPTIDVQVNWLLTDTSTNNKDSESSNVPTDRDVCIKFLATVKE</sequence>
<dbReference type="Pfam" id="PF02221">
    <property type="entry name" value="E1_DerP2_DerF2"/>
    <property type="match status" value="1"/>
</dbReference>
<reference evidence="6" key="1">
    <citation type="submission" date="2022-01" db="EMBL/GenBank/DDBJ databases">
        <title>Genome Sequence Resource for Two Populations of Ditylenchus destructor, the Migratory Endoparasitic Phytonematode.</title>
        <authorList>
            <person name="Zhang H."/>
            <person name="Lin R."/>
            <person name="Xie B."/>
        </authorList>
    </citation>
    <scope>NUCLEOTIDE SEQUENCE</scope>
    <source>
        <strain evidence="6">BazhouSP</strain>
    </source>
</reference>
<comment type="similarity">
    <text evidence="2">Belongs to the NPC2 family.</text>
</comment>
<feature type="signal peptide" evidence="4">
    <location>
        <begin position="1"/>
        <end position="30"/>
    </location>
</feature>
<evidence type="ECO:0000256" key="2">
    <source>
        <dbReference type="ARBA" id="ARBA00006370"/>
    </source>
</evidence>
<gene>
    <name evidence="6" type="ORF">DdX_00014</name>
</gene>
<dbReference type="GO" id="GO:0005576">
    <property type="term" value="C:extracellular region"/>
    <property type="evidence" value="ECO:0007669"/>
    <property type="project" value="UniProtKB-SubCell"/>
</dbReference>
<evidence type="ECO:0000313" key="7">
    <source>
        <dbReference type="Proteomes" id="UP001201812"/>
    </source>
</evidence>